<evidence type="ECO:0000313" key="2">
    <source>
        <dbReference type="EMBL" id="QKG85517.1"/>
    </source>
</evidence>
<dbReference type="AlphaFoldDB" id="A0A7D4CX14"/>
<evidence type="ECO:0000313" key="3">
    <source>
        <dbReference type="Proteomes" id="UP000503088"/>
    </source>
</evidence>
<dbReference type="RefSeq" id="WP_173224239.1">
    <property type="nucleotide sequence ID" value="NZ_CP048104.1"/>
</dbReference>
<feature type="transmembrane region" description="Helical" evidence="1">
    <location>
        <begin position="24"/>
        <end position="44"/>
    </location>
</feature>
<dbReference type="KEGG" id="kpul:GXN76_14355"/>
<gene>
    <name evidence="2" type="ORF">GXN76_14355</name>
</gene>
<keyword evidence="1" id="KW-1133">Transmembrane helix</keyword>
<reference evidence="2 3" key="1">
    <citation type="submission" date="2020-01" db="EMBL/GenBank/DDBJ databases">
        <authorList>
            <person name="Gulvik C.A."/>
            <person name="Batra D.G."/>
        </authorList>
    </citation>
    <scope>NUCLEOTIDE SEQUENCE [LARGE SCALE GENOMIC DNA]</scope>
    <source>
        <strain evidence="2 3">W9323</strain>
    </source>
</reference>
<dbReference type="EMBL" id="CP048104">
    <property type="protein sequence ID" value="QKG85517.1"/>
    <property type="molecule type" value="Genomic_DNA"/>
</dbReference>
<name>A0A7D4CX14_9BACL</name>
<accession>A0A7D4CX14</accession>
<proteinExistence type="predicted"/>
<feature type="transmembrane region" description="Helical" evidence="1">
    <location>
        <begin position="60"/>
        <end position="82"/>
    </location>
</feature>
<organism evidence="2 3">
    <name type="scientific">Kroppenstedtia pulmonis</name>
    <dbReference type="NCBI Taxonomy" id="1380685"/>
    <lineage>
        <taxon>Bacteria</taxon>
        <taxon>Bacillati</taxon>
        <taxon>Bacillota</taxon>
        <taxon>Bacilli</taxon>
        <taxon>Bacillales</taxon>
        <taxon>Thermoactinomycetaceae</taxon>
        <taxon>Kroppenstedtia</taxon>
    </lineage>
</organism>
<keyword evidence="3" id="KW-1185">Reference proteome</keyword>
<keyword evidence="1" id="KW-0812">Transmembrane</keyword>
<keyword evidence="1" id="KW-0472">Membrane</keyword>
<protein>
    <submittedName>
        <fullName evidence="2">Uncharacterized protein</fullName>
    </submittedName>
</protein>
<dbReference type="Proteomes" id="UP000503088">
    <property type="component" value="Chromosome"/>
</dbReference>
<evidence type="ECO:0000256" key="1">
    <source>
        <dbReference type="SAM" id="Phobius"/>
    </source>
</evidence>
<sequence length="97" mass="11752">MEGLVLLKNHIRFELFRIFVRKRWLLPVLLGFVLNLISADRLMLDLENTDYRHPLLFWDYIIYTFTDDAYIVFLFTPLWIYLSSDYRSPRTGKSDDD</sequence>